<evidence type="ECO:0000313" key="2">
    <source>
        <dbReference type="Proteomes" id="UP000825935"/>
    </source>
</evidence>
<dbReference type="Proteomes" id="UP000825935">
    <property type="component" value="Chromosome 12"/>
</dbReference>
<comment type="caution">
    <text evidence="1">The sequence shown here is derived from an EMBL/GenBank/DDBJ whole genome shotgun (WGS) entry which is preliminary data.</text>
</comment>
<name>A0A8T2TLW5_CERRI</name>
<proteinExistence type="predicted"/>
<gene>
    <name evidence="1" type="ORF">KP509_12G025900</name>
</gene>
<protein>
    <submittedName>
        <fullName evidence="1">Uncharacterized protein</fullName>
    </submittedName>
</protein>
<dbReference type="EMBL" id="CM035417">
    <property type="protein sequence ID" value="KAH7422793.1"/>
    <property type="molecule type" value="Genomic_DNA"/>
</dbReference>
<sequence length="194" mass="22367">MGKKGVAKHTTQDIGSSMEVLIEKKSPKYDEQFKDMESRIIDEKLYSKIDSIISCITMMTPFVNEVISSLITQFGNLDGTVHYELSSLKESMDNLSNHVKKITTFKTISYEISSVKESIDSLLNQVKEITTCKCNYEHQVQVQNISTHCIQQSPLPDHRRFTPSTLHRRTYRVHNRPIRCFWCDQISMQTKVGT</sequence>
<organism evidence="1 2">
    <name type="scientific">Ceratopteris richardii</name>
    <name type="common">Triangle waterfern</name>
    <dbReference type="NCBI Taxonomy" id="49495"/>
    <lineage>
        <taxon>Eukaryota</taxon>
        <taxon>Viridiplantae</taxon>
        <taxon>Streptophyta</taxon>
        <taxon>Embryophyta</taxon>
        <taxon>Tracheophyta</taxon>
        <taxon>Polypodiopsida</taxon>
        <taxon>Polypodiidae</taxon>
        <taxon>Polypodiales</taxon>
        <taxon>Pteridineae</taxon>
        <taxon>Pteridaceae</taxon>
        <taxon>Parkerioideae</taxon>
        <taxon>Ceratopteris</taxon>
    </lineage>
</organism>
<keyword evidence="2" id="KW-1185">Reference proteome</keyword>
<evidence type="ECO:0000313" key="1">
    <source>
        <dbReference type="EMBL" id="KAH7422793.1"/>
    </source>
</evidence>
<reference evidence="1" key="1">
    <citation type="submission" date="2021-08" db="EMBL/GenBank/DDBJ databases">
        <title>WGS assembly of Ceratopteris richardii.</title>
        <authorList>
            <person name="Marchant D.B."/>
            <person name="Chen G."/>
            <person name="Jenkins J."/>
            <person name="Shu S."/>
            <person name="Leebens-Mack J."/>
            <person name="Grimwood J."/>
            <person name="Schmutz J."/>
            <person name="Soltis P."/>
            <person name="Soltis D."/>
            <person name="Chen Z.-H."/>
        </authorList>
    </citation>
    <scope>NUCLEOTIDE SEQUENCE</scope>
    <source>
        <strain evidence="1">Whitten #5841</strain>
        <tissue evidence="1">Leaf</tissue>
    </source>
</reference>
<accession>A0A8T2TLW5</accession>
<dbReference type="AlphaFoldDB" id="A0A8T2TLW5"/>